<dbReference type="Proteomes" id="UP000233551">
    <property type="component" value="Unassembled WGS sequence"/>
</dbReference>
<comment type="caution">
    <text evidence="2">The sequence shown here is derived from an EMBL/GenBank/DDBJ whole genome shotgun (WGS) entry which is preliminary data.</text>
</comment>
<organism evidence="2 3">
    <name type="scientific">Punica granatum</name>
    <name type="common">Pomegranate</name>
    <dbReference type="NCBI Taxonomy" id="22663"/>
    <lineage>
        <taxon>Eukaryota</taxon>
        <taxon>Viridiplantae</taxon>
        <taxon>Streptophyta</taxon>
        <taxon>Embryophyta</taxon>
        <taxon>Tracheophyta</taxon>
        <taxon>Spermatophyta</taxon>
        <taxon>Magnoliopsida</taxon>
        <taxon>eudicotyledons</taxon>
        <taxon>Gunneridae</taxon>
        <taxon>Pentapetalae</taxon>
        <taxon>rosids</taxon>
        <taxon>malvids</taxon>
        <taxon>Myrtales</taxon>
        <taxon>Lythraceae</taxon>
        <taxon>Punica</taxon>
    </lineage>
</organism>
<keyword evidence="3" id="KW-1185">Reference proteome</keyword>
<sequence>MKNYPFKGKGQRHENSNYLYGAVYAGGNALPTRRGVGERDSEGQLGHGMGSSRLRKDLHELSLASRQKEGMHSLLTMGHGRGMTRLEDDEELRPVNYLLDKNSWGME</sequence>
<feature type="region of interest" description="Disordered" evidence="1">
    <location>
        <begin position="33"/>
        <end position="55"/>
    </location>
</feature>
<protein>
    <submittedName>
        <fullName evidence="2">Uncharacterized protein</fullName>
    </submittedName>
</protein>
<proteinExistence type="predicted"/>
<reference evidence="2 3" key="1">
    <citation type="submission" date="2017-11" db="EMBL/GenBank/DDBJ databases">
        <title>De-novo sequencing of pomegranate (Punica granatum L.) genome.</title>
        <authorList>
            <person name="Akparov Z."/>
            <person name="Amiraslanov A."/>
            <person name="Hajiyeva S."/>
            <person name="Abbasov M."/>
            <person name="Kaur K."/>
            <person name="Hamwieh A."/>
            <person name="Solovyev V."/>
            <person name="Salamov A."/>
            <person name="Braich B."/>
            <person name="Kosarev P."/>
            <person name="Mahmoud A."/>
            <person name="Hajiyev E."/>
            <person name="Babayeva S."/>
            <person name="Izzatullayeva V."/>
            <person name="Mammadov A."/>
            <person name="Mammadov A."/>
            <person name="Sharifova S."/>
            <person name="Ojaghi J."/>
            <person name="Eynullazada K."/>
            <person name="Bayramov B."/>
            <person name="Abdulazimova A."/>
            <person name="Shahmuradov I."/>
        </authorList>
    </citation>
    <scope>NUCLEOTIDE SEQUENCE [LARGE SCALE GENOMIC DNA]</scope>
    <source>
        <strain evidence="3">cv. AG2017</strain>
        <tissue evidence="2">Leaf</tissue>
    </source>
</reference>
<gene>
    <name evidence="2" type="ORF">CRG98_026980</name>
</gene>
<accession>A0A2I0J9S8</accession>
<dbReference type="AlphaFoldDB" id="A0A2I0J9S8"/>
<evidence type="ECO:0000256" key="1">
    <source>
        <dbReference type="SAM" id="MobiDB-lite"/>
    </source>
</evidence>
<dbReference type="EMBL" id="PGOL01001924">
    <property type="protein sequence ID" value="PKI52640.1"/>
    <property type="molecule type" value="Genomic_DNA"/>
</dbReference>
<name>A0A2I0J9S8_PUNGR</name>
<evidence type="ECO:0000313" key="2">
    <source>
        <dbReference type="EMBL" id="PKI52640.1"/>
    </source>
</evidence>
<evidence type="ECO:0000313" key="3">
    <source>
        <dbReference type="Proteomes" id="UP000233551"/>
    </source>
</evidence>